<dbReference type="Proteomes" id="UP000238479">
    <property type="component" value="Chromosome 1"/>
</dbReference>
<organism evidence="2 3">
    <name type="scientific">Rosa chinensis</name>
    <name type="common">China rose</name>
    <dbReference type="NCBI Taxonomy" id="74649"/>
    <lineage>
        <taxon>Eukaryota</taxon>
        <taxon>Viridiplantae</taxon>
        <taxon>Streptophyta</taxon>
        <taxon>Embryophyta</taxon>
        <taxon>Tracheophyta</taxon>
        <taxon>Spermatophyta</taxon>
        <taxon>Magnoliopsida</taxon>
        <taxon>eudicotyledons</taxon>
        <taxon>Gunneridae</taxon>
        <taxon>Pentapetalae</taxon>
        <taxon>rosids</taxon>
        <taxon>fabids</taxon>
        <taxon>Rosales</taxon>
        <taxon>Rosaceae</taxon>
        <taxon>Rosoideae</taxon>
        <taxon>Rosoideae incertae sedis</taxon>
        <taxon>Rosa</taxon>
    </lineage>
</organism>
<comment type="caution">
    <text evidence="2">The sequence shown here is derived from an EMBL/GenBank/DDBJ whole genome shotgun (WGS) entry which is preliminary data.</text>
</comment>
<evidence type="ECO:0000313" key="2">
    <source>
        <dbReference type="EMBL" id="PRQ55857.1"/>
    </source>
</evidence>
<sequence>MVWRWKGRNWNKVKLLLWRACHRFLPCGEHLLRCKIGPNRGCERCGGDCVTLFLGVSAGEENLEVYLAWGSGVCVSRGMNQGFKICLLMLLRLGNREK</sequence>
<keyword evidence="1" id="KW-0732">Signal</keyword>
<feature type="chain" id="PRO_5015110231" description="Reverse transcriptase zinc-binding domain-containing protein" evidence="1">
    <location>
        <begin position="24"/>
        <end position="98"/>
    </location>
</feature>
<evidence type="ECO:0000313" key="3">
    <source>
        <dbReference type="Proteomes" id="UP000238479"/>
    </source>
</evidence>
<feature type="signal peptide" evidence="1">
    <location>
        <begin position="1"/>
        <end position="23"/>
    </location>
</feature>
<proteinExistence type="predicted"/>
<dbReference type="EMBL" id="PDCK01000039">
    <property type="protein sequence ID" value="PRQ55857.1"/>
    <property type="molecule type" value="Genomic_DNA"/>
</dbReference>
<evidence type="ECO:0000256" key="1">
    <source>
        <dbReference type="SAM" id="SignalP"/>
    </source>
</evidence>
<dbReference type="Gramene" id="PRQ55857">
    <property type="protein sequence ID" value="PRQ55857"/>
    <property type="gene ID" value="RchiOBHm_Chr1g0329231"/>
</dbReference>
<name>A0A2P6SB06_ROSCH</name>
<dbReference type="AlphaFoldDB" id="A0A2P6SB06"/>
<gene>
    <name evidence="2" type="ORF">RchiOBHm_Chr1g0329231</name>
</gene>
<reference evidence="2 3" key="1">
    <citation type="journal article" date="2018" name="Nat. Genet.">
        <title>The Rosa genome provides new insights in the design of modern roses.</title>
        <authorList>
            <person name="Bendahmane M."/>
        </authorList>
    </citation>
    <scope>NUCLEOTIDE SEQUENCE [LARGE SCALE GENOMIC DNA]</scope>
    <source>
        <strain evidence="3">cv. Old Blush</strain>
    </source>
</reference>
<accession>A0A2P6SB06</accession>
<protein>
    <recommendedName>
        <fullName evidence="4">Reverse transcriptase zinc-binding domain-containing protein</fullName>
    </recommendedName>
</protein>
<keyword evidence="3" id="KW-1185">Reference proteome</keyword>
<evidence type="ECO:0008006" key="4">
    <source>
        <dbReference type="Google" id="ProtNLM"/>
    </source>
</evidence>